<dbReference type="AlphaFoldDB" id="A0A250IM93"/>
<dbReference type="RefSeq" id="WP_095981004.1">
    <property type="nucleotide sequence ID" value="NZ_CP022163.1"/>
</dbReference>
<keyword evidence="2" id="KW-1185">Reference proteome</keyword>
<dbReference type="EMBL" id="CP022163">
    <property type="protein sequence ID" value="ATB32875.1"/>
    <property type="molecule type" value="Genomic_DNA"/>
</dbReference>
<sequence>MLVDTGKRLPWTFTGQTVSTAFSLPLEEILTRELKVTYEAGRESLFRPVLPALEDPALQRHGHTDYVNLGLEISRDYVLGGLGKGRWVLIELVLRERSNELQGYLLEMVDVQDASTRPEWLAEYRRQKKARR</sequence>
<dbReference type="OrthoDB" id="9888090at2"/>
<gene>
    <name evidence="1" type="ORF">MEBOL_006364</name>
</gene>
<dbReference type="KEGG" id="mbd:MEBOL_006364"/>
<organism evidence="1 2">
    <name type="scientific">Melittangium boletus DSM 14713</name>
    <dbReference type="NCBI Taxonomy" id="1294270"/>
    <lineage>
        <taxon>Bacteria</taxon>
        <taxon>Pseudomonadati</taxon>
        <taxon>Myxococcota</taxon>
        <taxon>Myxococcia</taxon>
        <taxon>Myxococcales</taxon>
        <taxon>Cystobacterineae</taxon>
        <taxon>Archangiaceae</taxon>
        <taxon>Melittangium</taxon>
    </lineage>
</organism>
<proteinExistence type="predicted"/>
<dbReference type="Proteomes" id="UP000217289">
    <property type="component" value="Chromosome"/>
</dbReference>
<name>A0A250IM93_9BACT</name>
<accession>A0A250IM93</accession>
<evidence type="ECO:0000313" key="1">
    <source>
        <dbReference type="EMBL" id="ATB32875.1"/>
    </source>
</evidence>
<protein>
    <submittedName>
        <fullName evidence="1">Uncharacterized protein</fullName>
    </submittedName>
</protein>
<evidence type="ECO:0000313" key="2">
    <source>
        <dbReference type="Proteomes" id="UP000217289"/>
    </source>
</evidence>
<reference evidence="1 2" key="1">
    <citation type="submission" date="2017-06" db="EMBL/GenBank/DDBJ databases">
        <authorList>
            <person name="Kim H.J."/>
            <person name="Triplett B.A."/>
        </authorList>
    </citation>
    <scope>NUCLEOTIDE SEQUENCE [LARGE SCALE GENOMIC DNA]</scope>
    <source>
        <strain evidence="1 2">DSM 14713</strain>
    </source>
</reference>